<dbReference type="PANTHER" id="PTHR11364">
    <property type="entry name" value="THIOSULFATE SULFERTANSFERASE"/>
    <property type="match status" value="1"/>
</dbReference>
<dbReference type="AlphaFoldDB" id="A0A7Y2M1B5"/>
<dbReference type="PANTHER" id="PTHR11364:SF27">
    <property type="entry name" value="SULFURTRANSFERASE"/>
    <property type="match status" value="1"/>
</dbReference>
<comment type="caution">
    <text evidence="4">The sequence shown here is derived from an EMBL/GenBank/DDBJ whole genome shotgun (WGS) entry which is preliminary data.</text>
</comment>
<gene>
    <name evidence="4" type="ORF">HLA99_11780</name>
</gene>
<dbReference type="PROSITE" id="PS00380">
    <property type="entry name" value="RHODANESE_1"/>
    <property type="match status" value="1"/>
</dbReference>
<dbReference type="SMART" id="SM00450">
    <property type="entry name" value="RHOD"/>
    <property type="match status" value="2"/>
</dbReference>
<dbReference type="EMBL" id="JABEMB010000017">
    <property type="protein sequence ID" value="NNH04522.1"/>
    <property type="molecule type" value="Genomic_DNA"/>
</dbReference>
<name>A0A7Y2M1B5_9MICO</name>
<dbReference type="PROSITE" id="PS50206">
    <property type="entry name" value="RHODANESE_3"/>
    <property type="match status" value="2"/>
</dbReference>
<feature type="domain" description="Rhodanese" evidence="3">
    <location>
        <begin position="166"/>
        <end position="271"/>
    </location>
</feature>
<dbReference type="Proteomes" id="UP000543598">
    <property type="component" value="Unassembled WGS sequence"/>
</dbReference>
<dbReference type="RefSeq" id="WP_167038648.1">
    <property type="nucleotide sequence ID" value="NZ_BAAANA010000001.1"/>
</dbReference>
<evidence type="ECO:0000313" key="4">
    <source>
        <dbReference type="EMBL" id="NNH04522.1"/>
    </source>
</evidence>
<dbReference type="SUPFAM" id="SSF52821">
    <property type="entry name" value="Rhodanese/Cell cycle control phosphatase"/>
    <property type="match status" value="2"/>
</dbReference>
<dbReference type="Pfam" id="PF00581">
    <property type="entry name" value="Rhodanese"/>
    <property type="match status" value="2"/>
</dbReference>
<sequence>MSTLISPAELAELLDGERPVRLLDVRWRLDQPEGRPAYLDGHLPGAVYVDLDTELAERTDPSQGRHPLPSRERLQDAARRWGIDQGDLVVAYDDLHSVAAARAWWVLTRSGVPARVLDGGLRGWLTEGLPLSAGDVQPRRGDVELAEITEGVVGIDDVGEWPWRGILLDVRAPERYRGEGDSLDPVSGHIPGAVNLPTAVHTAAGRFRSPEEIRAAFAGAGVVGTAPVAAYCGSGIAATHTALAGSIAGIDVRVYPGSWSQWSRARGREVARGEHAVGHVSRL</sequence>
<accession>A0A7Y2M1B5</accession>
<feature type="domain" description="Rhodanese" evidence="3">
    <location>
        <begin position="16"/>
        <end position="133"/>
    </location>
</feature>
<evidence type="ECO:0000256" key="2">
    <source>
        <dbReference type="ARBA" id="ARBA00022737"/>
    </source>
</evidence>
<dbReference type="CDD" id="cd01448">
    <property type="entry name" value="TST_Repeat_1"/>
    <property type="match status" value="1"/>
</dbReference>
<dbReference type="InterPro" id="IPR001307">
    <property type="entry name" value="Thiosulphate_STrfase_CS"/>
</dbReference>
<keyword evidence="1 4" id="KW-0808">Transferase</keyword>
<evidence type="ECO:0000256" key="1">
    <source>
        <dbReference type="ARBA" id="ARBA00022679"/>
    </source>
</evidence>
<keyword evidence="5" id="KW-1185">Reference proteome</keyword>
<keyword evidence="2" id="KW-0677">Repeat</keyword>
<dbReference type="GO" id="GO:0004792">
    <property type="term" value="F:thiosulfate-cyanide sulfurtransferase activity"/>
    <property type="evidence" value="ECO:0007669"/>
    <property type="project" value="InterPro"/>
</dbReference>
<proteinExistence type="predicted"/>
<evidence type="ECO:0000259" key="3">
    <source>
        <dbReference type="PROSITE" id="PS50206"/>
    </source>
</evidence>
<dbReference type="Gene3D" id="3.40.250.10">
    <property type="entry name" value="Rhodanese-like domain"/>
    <property type="match status" value="2"/>
</dbReference>
<dbReference type="InterPro" id="IPR036873">
    <property type="entry name" value="Rhodanese-like_dom_sf"/>
</dbReference>
<reference evidence="4 5" key="1">
    <citation type="submission" date="2020-05" db="EMBL/GenBank/DDBJ databases">
        <title>MicrobeNet Type strains.</title>
        <authorList>
            <person name="Nicholson A.C."/>
        </authorList>
    </citation>
    <scope>NUCLEOTIDE SEQUENCE [LARGE SCALE GENOMIC DNA]</scope>
    <source>
        <strain evidence="4 5">JCM 14282</strain>
    </source>
</reference>
<protein>
    <submittedName>
        <fullName evidence="4">Sulfurtransferase</fullName>
    </submittedName>
</protein>
<dbReference type="InterPro" id="IPR045078">
    <property type="entry name" value="TST/MPST-like"/>
</dbReference>
<dbReference type="CDD" id="cd01449">
    <property type="entry name" value="TST_Repeat_2"/>
    <property type="match status" value="1"/>
</dbReference>
<organism evidence="4 5">
    <name type="scientific">Microbacterium ulmi</name>
    <dbReference type="NCBI Taxonomy" id="179095"/>
    <lineage>
        <taxon>Bacteria</taxon>
        <taxon>Bacillati</taxon>
        <taxon>Actinomycetota</taxon>
        <taxon>Actinomycetes</taxon>
        <taxon>Micrococcales</taxon>
        <taxon>Microbacteriaceae</taxon>
        <taxon>Microbacterium</taxon>
    </lineage>
</organism>
<evidence type="ECO:0000313" key="5">
    <source>
        <dbReference type="Proteomes" id="UP000543598"/>
    </source>
</evidence>
<dbReference type="InterPro" id="IPR001763">
    <property type="entry name" value="Rhodanese-like_dom"/>
</dbReference>